<dbReference type="SUPFAM" id="SSF89562">
    <property type="entry name" value="RraA-like"/>
    <property type="match status" value="1"/>
</dbReference>
<gene>
    <name evidence="1" type="ORF">ACFSM5_12795</name>
</gene>
<proteinExistence type="predicted"/>
<dbReference type="PANTHER" id="PTHR33254">
    <property type="entry name" value="4-HYDROXY-4-METHYL-2-OXOGLUTARATE ALDOLASE 3-RELATED"/>
    <property type="match status" value="1"/>
</dbReference>
<dbReference type="Gene3D" id="3.50.30.40">
    <property type="entry name" value="Ribonuclease E inhibitor RraA/RraA-like"/>
    <property type="match status" value="1"/>
</dbReference>
<evidence type="ECO:0000313" key="1">
    <source>
        <dbReference type="EMBL" id="MFD2263771.1"/>
    </source>
</evidence>
<protein>
    <submittedName>
        <fullName evidence="1">Ribonuclease activity regulator RraA</fullName>
    </submittedName>
</protein>
<organism evidence="1 2">
    <name type="scientific">Lacibacterium aquatile</name>
    <dbReference type="NCBI Taxonomy" id="1168082"/>
    <lineage>
        <taxon>Bacteria</taxon>
        <taxon>Pseudomonadati</taxon>
        <taxon>Pseudomonadota</taxon>
        <taxon>Alphaproteobacteria</taxon>
        <taxon>Rhodospirillales</taxon>
        <taxon>Rhodospirillaceae</taxon>
    </lineage>
</organism>
<evidence type="ECO:0000313" key="2">
    <source>
        <dbReference type="Proteomes" id="UP001597295"/>
    </source>
</evidence>
<dbReference type="InterPro" id="IPR036704">
    <property type="entry name" value="RraA/RraA-like_sf"/>
</dbReference>
<keyword evidence="2" id="KW-1185">Reference proteome</keyword>
<dbReference type="InterPro" id="IPR005493">
    <property type="entry name" value="RraA/RraA-like"/>
</dbReference>
<dbReference type="RefSeq" id="WP_379876816.1">
    <property type="nucleotide sequence ID" value="NZ_JBHUIP010000012.1"/>
</dbReference>
<dbReference type="Proteomes" id="UP001597295">
    <property type="component" value="Unassembled WGS sequence"/>
</dbReference>
<dbReference type="EMBL" id="JBHUIP010000012">
    <property type="protein sequence ID" value="MFD2263771.1"/>
    <property type="molecule type" value="Genomic_DNA"/>
</dbReference>
<sequence length="240" mass="25867">MSALTPEIRKKLATVSTATLTTLLFKRGFRNLFIQGVRPLTGKAQRILGPAYTLRHIPAREDLDKLEAFRNPEHPQRKAVESIPEGHVLVMDCRGDTTAASAGGILITRLKMRGAAGVVSDGGIRDSGEISQMEGFPVYCAGPSAPTNLNKHHCVDIGLPIACGGVPVFPGDIMLGDEDGVVVIPAHILEDIANEAAEQEIFERFVMERVSAGDTIVGLYPATNPATLDRYKEWRAAKGL</sequence>
<reference evidence="2" key="1">
    <citation type="journal article" date="2019" name="Int. J. Syst. Evol. Microbiol.">
        <title>The Global Catalogue of Microorganisms (GCM) 10K type strain sequencing project: providing services to taxonomists for standard genome sequencing and annotation.</title>
        <authorList>
            <consortium name="The Broad Institute Genomics Platform"/>
            <consortium name="The Broad Institute Genome Sequencing Center for Infectious Disease"/>
            <person name="Wu L."/>
            <person name="Ma J."/>
        </authorList>
    </citation>
    <scope>NUCLEOTIDE SEQUENCE [LARGE SCALE GENOMIC DNA]</scope>
    <source>
        <strain evidence="2">CGMCC 1.19062</strain>
    </source>
</reference>
<comment type="caution">
    <text evidence="1">The sequence shown here is derived from an EMBL/GenBank/DDBJ whole genome shotgun (WGS) entry which is preliminary data.</text>
</comment>
<accession>A0ABW5DTF1</accession>
<dbReference type="Pfam" id="PF03737">
    <property type="entry name" value="RraA-like"/>
    <property type="match status" value="1"/>
</dbReference>
<name>A0ABW5DTF1_9PROT</name>
<dbReference type="PANTHER" id="PTHR33254:SF16">
    <property type="entry name" value="BLR3842 PROTEIN"/>
    <property type="match status" value="1"/>
</dbReference>
<dbReference type="NCBIfam" id="NF006093">
    <property type="entry name" value="PRK08245.1"/>
    <property type="match status" value="1"/>
</dbReference>
<dbReference type="CDD" id="cd16841">
    <property type="entry name" value="RraA_family"/>
    <property type="match status" value="1"/>
</dbReference>